<name>A0ACC4WED5_STRFR</name>
<gene>
    <name evidence="1" type="ORF">ADZ36_07910</name>
</gene>
<sequence>MPTPAPFEYRMQLPHDPRAVGVARRSLRAALMAHEVPELLERAELLASELLTNAIVHSDGEAQLRLRWARESLWLSVWDTNPKPPELRISDDDSEGGRGLHLLGTLADRWSHYPVRPDVCGGAESKIVWCRISRSAPG</sequence>
<organism evidence="1 2">
    <name type="scientific">Streptomyces fradiae</name>
    <name type="common">Streptomyces roseoflavus</name>
    <dbReference type="NCBI Taxonomy" id="1906"/>
    <lineage>
        <taxon>Bacteria</taxon>
        <taxon>Bacillati</taxon>
        <taxon>Actinomycetota</taxon>
        <taxon>Actinomycetes</taxon>
        <taxon>Kitasatosporales</taxon>
        <taxon>Streptomycetaceae</taxon>
        <taxon>Streptomyces</taxon>
    </lineage>
</organism>
<keyword evidence="2" id="KW-1185">Reference proteome</keyword>
<accession>A0ACC4WED5</accession>
<evidence type="ECO:0000313" key="2">
    <source>
        <dbReference type="Proteomes" id="UP000037185"/>
    </source>
</evidence>
<dbReference type="EMBL" id="LGSP01000010">
    <property type="protein sequence ID" value="KNE83004.1"/>
    <property type="molecule type" value="Genomic_DNA"/>
</dbReference>
<protein>
    <submittedName>
        <fullName evidence="1">Uncharacterized protein</fullName>
    </submittedName>
</protein>
<dbReference type="Proteomes" id="UP000037185">
    <property type="component" value="Unassembled WGS sequence"/>
</dbReference>
<comment type="caution">
    <text evidence="1">The sequence shown here is derived from an EMBL/GenBank/DDBJ whole genome shotgun (WGS) entry which is preliminary data.</text>
</comment>
<evidence type="ECO:0000313" key="1">
    <source>
        <dbReference type="EMBL" id="KNE83004.1"/>
    </source>
</evidence>
<reference evidence="1" key="1">
    <citation type="submission" date="2015-07" db="EMBL/GenBank/DDBJ databases">
        <title>Draft genome sequence of Streptomyces fradiae, a resistant strain to nitron-oligomycin.</title>
        <authorList>
            <person name="Vatlin A.A."/>
            <person name="Bekker O.B."/>
            <person name="Danilenko V.N."/>
        </authorList>
    </citation>
    <scope>NUCLEOTIDE SEQUENCE</scope>
    <source>
        <strain evidence="1">Olg1-1</strain>
    </source>
</reference>
<proteinExistence type="predicted"/>